<feature type="region of interest" description="Disordered" evidence="1">
    <location>
        <begin position="1"/>
        <end position="66"/>
    </location>
</feature>
<keyword evidence="3" id="KW-1185">Reference proteome</keyword>
<protein>
    <submittedName>
        <fullName evidence="2">Uncharacterized protein</fullName>
    </submittedName>
</protein>
<gene>
    <name evidence="2" type="ORF">Scep_023818</name>
</gene>
<dbReference type="EMBL" id="JBBNAG010000010">
    <property type="protein sequence ID" value="KAK9100388.1"/>
    <property type="molecule type" value="Genomic_DNA"/>
</dbReference>
<proteinExistence type="predicted"/>
<sequence>MQFQTTRGAQEQASYTKHLQDPYEPPPPPPSFTYVKPSPTTLSKVGARSTGLEPAPSTPFQASDPTQLQAHEKGHLRRGRQLVDVDGRVSLDRRSRKDIKNFGIQMLSRPS</sequence>
<dbReference type="AlphaFoldDB" id="A0AAP0F2H7"/>
<organism evidence="2 3">
    <name type="scientific">Stephania cephalantha</name>
    <dbReference type="NCBI Taxonomy" id="152367"/>
    <lineage>
        <taxon>Eukaryota</taxon>
        <taxon>Viridiplantae</taxon>
        <taxon>Streptophyta</taxon>
        <taxon>Embryophyta</taxon>
        <taxon>Tracheophyta</taxon>
        <taxon>Spermatophyta</taxon>
        <taxon>Magnoliopsida</taxon>
        <taxon>Ranunculales</taxon>
        <taxon>Menispermaceae</taxon>
        <taxon>Menispermoideae</taxon>
        <taxon>Cissampelideae</taxon>
        <taxon>Stephania</taxon>
    </lineage>
</organism>
<dbReference type="Proteomes" id="UP001419268">
    <property type="component" value="Unassembled WGS sequence"/>
</dbReference>
<evidence type="ECO:0000313" key="2">
    <source>
        <dbReference type="EMBL" id="KAK9100388.1"/>
    </source>
</evidence>
<name>A0AAP0F2H7_9MAGN</name>
<accession>A0AAP0F2H7</accession>
<evidence type="ECO:0000256" key="1">
    <source>
        <dbReference type="SAM" id="MobiDB-lite"/>
    </source>
</evidence>
<reference evidence="2 3" key="1">
    <citation type="submission" date="2024-01" db="EMBL/GenBank/DDBJ databases">
        <title>Genome assemblies of Stephania.</title>
        <authorList>
            <person name="Yang L."/>
        </authorList>
    </citation>
    <scope>NUCLEOTIDE SEQUENCE [LARGE SCALE GENOMIC DNA]</scope>
    <source>
        <strain evidence="2">JXDWG</strain>
        <tissue evidence="2">Leaf</tissue>
    </source>
</reference>
<comment type="caution">
    <text evidence="2">The sequence shown here is derived from an EMBL/GenBank/DDBJ whole genome shotgun (WGS) entry which is preliminary data.</text>
</comment>
<feature type="compositionally biased region" description="Polar residues" evidence="1">
    <location>
        <begin position="1"/>
        <end position="17"/>
    </location>
</feature>
<evidence type="ECO:0000313" key="3">
    <source>
        <dbReference type="Proteomes" id="UP001419268"/>
    </source>
</evidence>